<keyword evidence="2" id="KW-0238">DNA-binding</keyword>
<dbReference type="PANTHER" id="PTHR43280">
    <property type="entry name" value="ARAC-FAMILY TRANSCRIPTIONAL REGULATOR"/>
    <property type="match status" value="1"/>
</dbReference>
<keyword evidence="1" id="KW-0805">Transcription regulation</keyword>
<dbReference type="PANTHER" id="PTHR43280:SF29">
    <property type="entry name" value="ARAC-FAMILY TRANSCRIPTIONAL REGULATOR"/>
    <property type="match status" value="1"/>
</dbReference>
<feature type="transmembrane region" description="Helical" evidence="4">
    <location>
        <begin position="37"/>
        <end position="57"/>
    </location>
</feature>
<dbReference type="InterPro" id="IPR018060">
    <property type="entry name" value="HTH_AraC"/>
</dbReference>
<evidence type="ECO:0000259" key="5">
    <source>
        <dbReference type="PROSITE" id="PS01124"/>
    </source>
</evidence>
<sequence>MTISISDIIPVIIVFQSFLFAIVLLTDNGPKRNSNRYLASFLTLLGTQFMVIVGQGFGFNSTFIVSCICIFGFSYGPLLYLYTKTLIYQSFDFKAKHLLHFIPVVLILIISGFGYSTCSVGGFLMYISLVLYIVLAILEIINYRKIIRETQSTLNQTDLVWLQWTLILFSIALLLDVVNEFLLSMYLVGGISSIHLTIVVLVNWMFYKGLKQPQIFLGITPMDVEVLRDKKNKPARLDPNINEKEELEKIESFMKANDYFTNPQLNLKDLADHLNIAPRHLSYLINTFHRKNFMSFINDFRIEKAKTRLSKPEDPKETVLEVMYDVGFNSKSSFNTLFKQNTGLTPSEYKNKYAQK</sequence>
<dbReference type="Proteomes" id="UP000238442">
    <property type="component" value="Chromosome"/>
</dbReference>
<name>A0A2S0HVK3_9FLAO</name>
<dbReference type="SMART" id="SM00342">
    <property type="entry name" value="HTH_ARAC"/>
    <property type="match status" value="1"/>
</dbReference>
<feature type="transmembrane region" description="Helical" evidence="4">
    <location>
        <begin position="6"/>
        <end position="25"/>
    </location>
</feature>
<protein>
    <recommendedName>
        <fullName evidence="5">HTH araC/xylS-type domain-containing protein</fullName>
    </recommendedName>
</protein>
<dbReference type="InterPro" id="IPR020449">
    <property type="entry name" value="Tscrpt_reg_AraC-type_HTH"/>
</dbReference>
<evidence type="ECO:0000256" key="4">
    <source>
        <dbReference type="SAM" id="Phobius"/>
    </source>
</evidence>
<evidence type="ECO:0000313" key="6">
    <source>
        <dbReference type="EMBL" id="AVI50717.1"/>
    </source>
</evidence>
<dbReference type="SUPFAM" id="SSF46689">
    <property type="entry name" value="Homeodomain-like"/>
    <property type="match status" value="1"/>
</dbReference>
<feature type="transmembrane region" description="Helical" evidence="4">
    <location>
        <begin position="120"/>
        <end position="138"/>
    </location>
</feature>
<keyword evidence="4" id="KW-1133">Transmembrane helix</keyword>
<feature type="domain" description="HTH araC/xylS-type" evidence="5">
    <location>
        <begin position="248"/>
        <end position="352"/>
    </location>
</feature>
<dbReference type="KEGG" id="aue:C5O00_05835"/>
<keyword evidence="4" id="KW-0812">Transmembrane</keyword>
<evidence type="ECO:0000256" key="3">
    <source>
        <dbReference type="ARBA" id="ARBA00023163"/>
    </source>
</evidence>
<dbReference type="Gene3D" id="1.10.10.60">
    <property type="entry name" value="Homeodomain-like"/>
    <property type="match status" value="2"/>
</dbReference>
<dbReference type="OrthoDB" id="9779074at2"/>
<organism evidence="6 7">
    <name type="scientific">Pukyongia salina</name>
    <dbReference type="NCBI Taxonomy" id="2094025"/>
    <lineage>
        <taxon>Bacteria</taxon>
        <taxon>Pseudomonadati</taxon>
        <taxon>Bacteroidota</taxon>
        <taxon>Flavobacteriia</taxon>
        <taxon>Flavobacteriales</taxon>
        <taxon>Flavobacteriaceae</taxon>
        <taxon>Pukyongia</taxon>
    </lineage>
</organism>
<dbReference type="PROSITE" id="PS01124">
    <property type="entry name" value="HTH_ARAC_FAMILY_2"/>
    <property type="match status" value="1"/>
</dbReference>
<dbReference type="AlphaFoldDB" id="A0A2S0HVK3"/>
<keyword evidence="4" id="KW-0472">Membrane</keyword>
<proteinExistence type="predicted"/>
<accession>A0A2S0HVK3</accession>
<gene>
    <name evidence="6" type="ORF">C5O00_05835</name>
</gene>
<evidence type="ECO:0000313" key="7">
    <source>
        <dbReference type="Proteomes" id="UP000238442"/>
    </source>
</evidence>
<dbReference type="PRINTS" id="PR00032">
    <property type="entry name" value="HTHARAC"/>
</dbReference>
<feature type="transmembrane region" description="Helical" evidence="4">
    <location>
        <begin position="95"/>
        <end position="114"/>
    </location>
</feature>
<evidence type="ECO:0000256" key="1">
    <source>
        <dbReference type="ARBA" id="ARBA00023015"/>
    </source>
</evidence>
<dbReference type="GO" id="GO:0003700">
    <property type="term" value="F:DNA-binding transcription factor activity"/>
    <property type="evidence" value="ECO:0007669"/>
    <property type="project" value="InterPro"/>
</dbReference>
<dbReference type="GO" id="GO:0043565">
    <property type="term" value="F:sequence-specific DNA binding"/>
    <property type="evidence" value="ECO:0007669"/>
    <property type="project" value="InterPro"/>
</dbReference>
<feature type="transmembrane region" description="Helical" evidence="4">
    <location>
        <begin position="63"/>
        <end position="83"/>
    </location>
</feature>
<feature type="transmembrane region" description="Helical" evidence="4">
    <location>
        <begin position="184"/>
        <end position="207"/>
    </location>
</feature>
<dbReference type="Pfam" id="PF12833">
    <property type="entry name" value="HTH_18"/>
    <property type="match status" value="1"/>
</dbReference>
<evidence type="ECO:0000256" key="2">
    <source>
        <dbReference type="ARBA" id="ARBA00023125"/>
    </source>
</evidence>
<keyword evidence="3" id="KW-0804">Transcription</keyword>
<keyword evidence="7" id="KW-1185">Reference proteome</keyword>
<reference evidence="6 7" key="1">
    <citation type="submission" date="2018-02" db="EMBL/GenBank/DDBJ databases">
        <title>Genomic analysis of the strain RR4-38 isolated from a seawater recirculating aquaculture system.</title>
        <authorList>
            <person name="Kim Y.-S."/>
            <person name="Jang Y.H."/>
            <person name="Kim K.-H."/>
        </authorList>
    </citation>
    <scope>NUCLEOTIDE SEQUENCE [LARGE SCALE GENOMIC DNA]</scope>
    <source>
        <strain evidence="6 7">RR4-38</strain>
    </source>
</reference>
<feature type="transmembrane region" description="Helical" evidence="4">
    <location>
        <begin position="159"/>
        <end position="178"/>
    </location>
</feature>
<dbReference type="EMBL" id="CP027062">
    <property type="protein sequence ID" value="AVI50717.1"/>
    <property type="molecule type" value="Genomic_DNA"/>
</dbReference>
<dbReference type="InterPro" id="IPR009057">
    <property type="entry name" value="Homeodomain-like_sf"/>
</dbReference>